<evidence type="ECO:0000313" key="3">
    <source>
        <dbReference type="Proteomes" id="UP000243579"/>
    </source>
</evidence>
<dbReference type="InterPro" id="IPR027417">
    <property type="entry name" value="P-loop_NTPase"/>
</dbReference>
<sequence>MATDGVDWRMSTELSSSDRSRPDTTIYSEYSLMIPVGQTLALVGASGRCKSSGMGLIDRFYV</sequence>
<dbReference type="SUPFAM" id="SSF52540">
    <property type="entry name" value="P-loop containing nucleoside triphosphate hydrolases"/>
    <property type="match status" value="1"/>
</dbReference>
<proteinExistence type="predicted"/>
<dbReference type="AlphaFoldDB" id="A0A1V9YHD2"/>
<dbReference type="OrthoDB" id="781228at2759"/>
<organism evidence="2 3">
    <name type="scientific">Achlya hypogyna</name>
    <name type="common">Oomycete</name>
    <name type="synonym">Protoachlya hypogyna</name>
    <dbReference type="NCBI Taxonomy" id="1202772"/>
    <lineage>
        <taxon>Eukaryota</taxon>
        <taxon>Sar</taxon>
        <taxon>Stramenopiles</taxon>
        <taxon>Oomycota</taxon>
        <taxon>Saprolegniomycetes</taxon>
        <taxon>Saprolegniales</taxon>
        <taxon>Achlyaceae</taxon>
        <taxon>Achlya</taxon>
    </lineage>
</organism>
<protein>
    <recommendedName>
        <fullName evidence="4">ABC transporter domain-containing protein</fullName>
    </recommendedName>
</protein>
<dbReference type="STRING" id="1202772.A0A1V9YHD2"/>
<evidence type="ECO:0000256" key="1">
    <source>
        <dbReference type="SAM" id="MobiDB-lite"/>
    </source>
</evidence>
<dbReference type="Proteomes" id="UP000243579">
    <property type="component" value="Unassembled WGS sequence"/>
</dbReference>
<accession>A0A1V9YHD2</accession>
<keyword evidence="3" id="KW-1185">Reference proteome</keyword>
<comment type="caution">
    <text evidence="2">The sequence shown here is derived from an EMBL/GenBank/DDBJ whole genome shotgun (WGS) entry which is preliminary data.</text>
</comment>
<name>A0A1V9YHD2_ACHHY</name>
<dbReference type="EMBL" id="JNBR01001800">
    <property type="protein sequence ID" value="OQR85144.1"/>
    <property type="molecule type" value="Genomic_DNA"/>
</dbReference>
<evidence type="ECO:0000313" key="2">
    <source>
        <dbReference type="EMBL" id="OQR85144.1"/>
    </source>
</evidence>
<evidence type="ECO:0008006" key="4">
    <source>
        <dbReference type="Google" id="ProtNLM"/>
    </source>
</evidence>
<reference evidence="2 3" key="1">
    <citation type="journal article" date="2014" name="Genome Biol. Evol.">
        <title>The secreted proteins of Achlya hypogyna and Thraustotheca clavata identify the ancestral oomycete secretome and reveal gene acquisitions by horizontal gene transfer.</title>
        <authorList>
            <person name="Misner I."/>
            <person name="Blouin N."/>
            <person name="Leonard G."/>
            <person name="Richards T.A."/>
            <person name="Lane C.E."/>
        </authorList>
    </citation>
    <scope>NUCLEOTIDE SEQUENCE [LARGE SCALE GENOMIC DNA]</scope>
    <source>
        <strain evidence="2 3">ATCC 48635</strain>
    </source>
</reference>
<gene>
    <name evidence="2" type="ORF">ACHHYP_12235</name>
</gene>
<feature type="region of interest" description="Disordered" evidence="1">
    <location>
        <begin position="1"/>
        <end position="22"/>
    </location>
</feature>
<dbReference type="Gene3D" id="3.40.50.300">
    <property type="entry name" value="P-loop containing nucleotide triphosphate hydrolases"/>
    <property type="match status" value="1"/>
</dbReference>